<dbReference type="HOGENOM" id="CLU_1107117_0_0_1"/>
<dbReference type="InParanoid" id="Q5BB93"/>
<dbReference type="KEGG" id="ani:ANIA_02187"/>
<accession>Q5BB93</accession>
<dbReference type="Pfam" id="PF25484">
    <property type="entry name" value="DUF7907"/>
    <property type="match status" value="1"/>
</dbReference>
<evidence type="ECO:0000313" key="3">
    <source>
        <dbReference type="EMBL" id="CBF86346.1"/>
    </source>
</evidence>
<sequence>MMLIFISIFLFLFPSSLCLPDEPYHYYLQSKPKNPTKSSNLTFYLSSSITLNGHTNYVLLTSSSLAQPLHLYAGDGSITLDISNVIGASSQAPLLLADNDGLNSVYKQVILGDQMAGQYTKGFKFNRTLLVVEKEGFGGFVACTAAKGIKQVYWYRSGERGDAQVGCEEVEFERAGFILDISFMWLQLWSVACRSNLICRVGAVKDAGIMEYAAENGNIFGTSDSNGPRTELGVEIAYLEDIQWAVRVRSR</sequence>
<dbReference type="AlphaFoldDB" id="Q5BB93"/>
<reference evidence="4" key="2">
    <citation type="journal article" date="2009" name="Fungal Genet. Biol.">
        <title>The 2008 update of the Aspergillus nidulans genome annotation: a community effort.</title>
        <authorList>
            <person name="Wortman J.R."/>
            <person name="Gilsenan J.M."/>
            <person name="Joardar V."/>
            <person name="Deegan J."/>
            <person name="Clutterbuck J."/>
            <person name="Andersen M.R."/>
            <person name="Archer D."/>
            <person name="Bencina M."/>
            <person name="Braus G."/>
            <person name="Coutinho P."/>
            <person name="von Dohren H."/>
            <person name="Doonan J."/>
            <person name="Driessen A.J."/>
            <person name="Durek P."/>
            <person name="Espeso E."/>
            <person name="Fekete E."/>
            <person name="Flipphi M."/>
            <person name="Estrada C.G."/>
            <person name="Geysens S."/>
            <person name="Goldman G."/>
            <person name="de Groot P.W."/>
            <person name="Hansen K."/>
            <person name="Harris S.D."/>
            <person name="Heinekamp T."/>
            <person name="Helmstaedt K."/>
            <person name="Henrissat B."/>
            <person name="Hofmann G."/>
            <person name="Homan T."/>
            <person name="Horio T."/>
            <person name="Horiuchi H."/>
            <person name="James S."/>
            <person name="Jones M."/>
            <person name="Karaffa L."/>
            <person name="Karanyi Z."/>
            <person name="Kato M."/>
            <person name="Keller N."/>
            <person name="Kelly D.E."/>
            <person name="Kiel J.A."/>
            <person name="Kim J.M."/>
            <person name="van der Klei I.J."/>
            <person name="Klis F.M."/>
            <person name="Kovalchuk A."/>
            <person name="Krasevec N."/>
            <person name="Kubicek C.P."/>
            <person name="Liu B."/>
            <person name="Maccabe A."/>
            <person name="Meyer V."/>
            <person name="Mirabito P."/>
            <person name="Miskei M."/>
            <person name="Mos M."/>
            <person name="Mullins J."/>
            <person name="Nelson D.R."/>
            <person name="Nielsen J."/>
            <person name="Oakley B.R."/>
            <person name="Osmani S.A."/>
            <person name="Pakula T."/>
            <person name="Paszewski A."/>
            <person name="Paulsen I."/>
            <person name="Pilsyk S."/>
            <person name="Pocsi I."/>
            <person name="Punt P.J."/>
            <person name="Ram A.F."/>
            <person name="Ren Q."/>
            <person name="Robellet X."/>
            <person name="Robson G."/>
            <person name="Seiboth B."/>
            <person name="van Solingen P."/>
            <person name="Specht T."/>
            <person name="Sun J."/>
            <person name="Taheri-Talesh N."/>
            <person name="Takeshita N."/>
            <person name="Ussery D."/>
            <person name="vanKuyk P.A."/>
            <person name="Visser H."/>
            <person name="van de Vondervoort P.J."/>
            <person name="de Vries R.P."/>
            <person name="Walton J."/>
            <person name="Xiang X."/>
            <person name="Xiong Y."/>
            <person name="Zeng A.P."/>
            <person name="Brandt B.W."/>
            <person name="Cornell M.J."/>
            <person name="van den Hondel C.A."/>
            <person name="Visser J."/>
            <person name="Oliver S.G."/>
            <person name="Turner G."/>
        </authorList>
    </citation>
    <scope>GENOME REANNOTATION</scope>
    <source>
        <strain evidence="4">FGSC A4 / ATCC 38163 / CBS 112.46 / NRRL 194 / M139</strain>
    </source>
</reference>
<feature type="chain" id="PRO_5030175800" description="DUF7907 domain-containing protein" evidence="1">
    <location>
        <begin position="19"/>
        <end position="251"/>
    </location>
</feature>
<gene>
    <name evidence="3" type="ORF">ANIA_02187</name>
</gene>
<dbReference type="RefSeq" id="XP_659791.1">
    <property type="nucleotide sequence ID" value="XM_654699.1"/>
</dbReference>
<dbReference type="OrthoDB" id="4468168at2759"/>
<dbReference type="InterPro" id="IPR057229">
    <property type="entry name" value="DUF7907"/>
</dbReference>
<feature type="domain" description="DUF7907" evidence="2">
    <location>
        <begin position="25"/>
        <end position="172"/>
    </location>
</feature>
<dbReference type="EMBL" id="BN001307">
    <property type="protein sequence ID" value="CBF86346.1"/>
    <property type="molecule type" value="Genomic_DNA"/>
</dbReference>
<name>Q5BB93_EMENI</name>
<dbReference type="GeneID" id="2875337"/>
<keyword evidence="1" id="KW-0732">Signal</keyword>
<organism evidence="3 4">
    <name type="scientific">Emericella nidulans (strain FGSC A4 / ATCC 38163 / CBS 112.46 / NRRL 194 / M139)</name>
    <name type="common">Aspergillus nidulans</name>
    <dbReference type="NCBI Taxonomy" id="227321"/>
    <lineage>
        <taxon>Eukaryota</taxon>
        <taxon>Fungi</taxon>
        <taxon>Dikarya</taxon>
        <taxon>Ascomycota</taxon>
        <taxon>Pezizomycotina</taxon>
        <taxon>Eurotiomycetes</taxon>
        <taxon>Eurotiomycetidae</taxon>
        <taxon>Eurotiales</taxon>
        <taxon>Aspergillaceae</taxon>
        <taxon>Aspergillus</taxon>
        <taxon>Aspergillus subgen. Nidulantes</taxon>
    </lineage>
</organism>
<evidence type="ECO:0000313" key="4">
    <source>
        <dbReference type="Proteomes" id="UP000000560"/>
    </source>
</evidence>
<protein>
    <recommendedName>
        <fullName evidence="2">DUF7907 domain-containing protein</fullName>
    </recommendedName>
</protein>
<accession>C8VMH6</accession>
<proteinExistence type="predicted"/>
<keyword evidence="4" id="KW-1185">Reference proteome</keyword>
<dbReference type="Proteomes" id="UP000000560">
    <property type="component" value="Chromosome VII"/>
</dbReference>
<evidence type="ECO:0000259" key="2">
    <source>
        <dbReference type="Pfam" id="PF25484"/>
    </source>
</evidence>
<reference evidence="4" key="1">
    <citation type="journal article" date="2005" name="Nature">
        <title>Sequencing of Aspergillus nidulans and comparative analysis with A. fumigatus and A. oryzae.</title>
        <authorList>
            <person name="Galagan J.E."/>
            <person name="Calvo S.E."/>
            <person name="Cuomo C."/>
            <person name="Ma L.J."/>
            <person name="Wortman J.R."/>
            <person name="Batzoglou S."/>
            <person name="Lee S.I."/>
            <person name="Basturkmen M."/>
            <person name="Spevak C.C."/>
            <person name="Clutterbuck J."/>
            <person name="Kapitonov V."/>
            <person name="Jurka J."/>
            <person name="Scazzocchio C."/>
            <person name="Farman M."/>
            <person name="Butler J."/>
            <person name="Purcell S."/>
            <person name="Harris S."/>
            <person name="Braus G.H."/>
            <person name="Draht O."/>
            <person name="Busch S."/>
            <person name="D'Enfert C."/>
            <person name="Bouchier C."/>
            <person name="Goldman G.H."/>
            <person name="Bell-Pedersen D."/>
            <person name="Griffiths-Jones S."/>
            <person name="Doonan J.H."/>
            <person name="Yu J."/>
            <person name="Vienken K."/>
            <person name="Pain A."/>
            <person name="Freitag M."/>
            <person name="Selker E.U."/>
            <person name="Archer D.B."/>
            <person name="Penalva M.A."/>
            <person name="Oakley B.R."/>
            <person name="Momany M."/>
            <person name="Tanaka T."/>
            <person name="Kumagai T."/>
            <person name="Asai K."/>
            <person name="Machida M."/>
            <person name="Nierman W.C."/>
            <person name="Denning D.W."/>
            <person name="Caddick M."/>
            <person name="Hynes M."/>
            <person name="Paoletti M."/>
            <person name="Fischer R."/>
            <person name="Miller B."/>
            <person name="Dyer P."/>
            <person name="Sachs M.S."/>
            <person name="Osmani S.A."/>
            <person name="Birren B.W."/>
        </authorList>
    </citation>
    <scope>NUCLEOTIDE SEQUENCE [LARGE SCALE GENOMIC DNA]</scope>
    <source>
        <strain evidence="4">FGSC A4 / ATCC 38163 / CBS 112.46 / NRRL 194 / M139</strain>
    </source>
</reference>
<feature type="signal peptide" evidence="1">
    <location>
        <begin position="1"/>
        <end position="18"/>
    </location>
</feature>
<dbReference type="VEuPathDB" id="FungiDB:AN2187"/>
<evidence type="ECO:0000256" key="1">
    <source>
        <dbReference type="SAM" id="SignalP"/>
    </source>
</evidence>